<protein>
    <submittedName>
        <fullName evidence="2">Uncharacterized protein</fullName>
    </submittedName>
</protein>
<comment type="caution">
    <text evidence="2">The sequence shown here is derived from an EMBL/GenBank/DDBJ whole genome shotgun (WGS) entry which is preliminary data.</text>
</comment>
<sequence>MLDVRERLLGRTPGGDDVVGCKLKSSEAPEETHESTLRDSMQDQLPQQPQQDVQTHRPTRQRVRPVCITEQQRQRNRRNRPA</sequence>
<evidence type="ECO:0000256" key="1">
    <source>
        <dbReference type="SAM" id="MobiDB-lite"/>
    </source>
</evidence>
<evidence type="ECO:0000313" key="3">
    <source>
        <dbReference type="Proteomes" id="UP001419268"/>
    </source>
</evidence>
<dbReference type="EMBL" id="JBBNAG010000003">
    <property type="protein sequence ID" value="KAK9148162.1"/>
    <property type="molecule type" value="Genomic_DNA"/>
</dbReference>
<evidence type="ECO:0000313" key="2">
    <source>
        <dbReference type="EMBL" id="KAK9148162.1"/>
    </source>
</evidence>
<feature type="compositionally biased region" description="Low complexity" evidence="1">
    <location>
        <begin position="42"/>
        <end position="53"/>
    </location>
</feature>
<feature type="region of interest" description="Disordered" evidence="1">
    <location>
        <begin position="1"/>
        <end position="82"/>
    </location>
</feature>
<name>A0AAP0PLA2_9MAGN</name>
<feature type="compositionally biased region" description="Basic and acidic residues" evidence="1">
    <location>
        <begin position="24"/>
        <end position="41"/>
    </location>
</feature>
<keyword evidence="3" id="KW-1185">Reference proteome</keyword>
<gene>
    <name evidence="2" type="ORF">Scep_006919</name>
</gene>
<organism evidence="2 3">
    <name type="scientific">Stephania cephalantha</name>
    <dbReference type="NCBI Taxonomy" id="152367"/>
    <lineage>
        <taxon>Eukaryota</taxon>
        <taxon>Viridiplantae</taxon>
        <taxon>Streptophyta</taxon>
        <taxon>Embryophyta</taxon>
        <taxon>Tracheophyta</taxon>
        <taxon>Spermatophyta</taxon>
        <taxon>Magnoliopsida</taxon>
        <taxon>Ranunculales</taxon>
        <taxon>Menispermaceae</taxon>
        <taxon>Menispermoideae</taxon>
        <taxon>Cissampelideae</taxon>
        <taxon>Stephania</taxon>
    </lineage>
</organism>
<reference evidence="2 3" key="1">
    <citation type="submission" date="2024-01" db="EMBL/GenBank/DDBJ databases">
        <title>Genome assemblies of Stephania.</title>
        <authorList>
            <person name="Yang L."/>
        </authorList>
    </citation>
    <scope>NUCLEOTIDE SEQUENCE [LARGE SCALE GENOMIC DNA]</scope>
    <source>
        <strain evidence="2">JXDWG</strain>
        <tissue evidence="2">Leaf</tissue>
    </source>
</reference>
<dbReference type="Proteomes" id="UP001419268">
    <property type="component" value="Unassembled WGS sequence"/>
</dbReference>
<dbReference type="AlphaFoldDB" id="A0AAP0PLA2"/>
<accession>A0AAP0PLA2</accession>
<proteinExistence type="predicted"/>